<dbReference type="PROSITE" id="PS00194">
    <property type="entry name" value="THIOREDOXIN_1"/>
    <property type="match status" value="1"/>
</dbReference>
<reference evidence="13" key="1">
    <citation type="submission" date="2016-11" db="EMBL/GenBank/DDBJ databases">
        <authorList>
            <person name="Varghese N."/>
            <person name="Submissions S."/>
        </authorList>
    </citation>
    <scope>NUCLEOTIDE SEQUENCE [LARGE SCALE GENOMIC DNA]</scope>
    <source>
        <strain evidence="13">DSM 11003</strain>
    </source>
</reference>
<keyword evidence="13" id="KW-1185">Reference proteome</keyword>
<sequence length="109" mass="11841">MSAVLTLNGGNFENQVLNAEKPVLVDFWAAWCGPCKMLGPIVDAVAEENVGKIVVGKVNVDENRELAIKYGIRGVPTLIFFKDGQEVKRVVGVQSKAQLQKLIDEVAAM</sequence>
<dbReference type="STRING" id="1123382.SAMN02745221_01023"/>
<dbReference type="NCBIfam" id="TIGR01068">
    <property type="entry name" value="thioredoxin"/>
    <property type="match status" value="1"/>
</dbReference>
<evidence type="ECO:0000256" key="4">
    <source>
        <dbReference type="ARBA" id="ARBA00022982"/>
    </source>
</evidence>
<evidence type="ECO:0000256" key="5">
    <source>
        <dbReference type="ARBA" id="ARBA00023157"/>
    </source>
</evidence>
<keyword evidence="4" id="KW-0249">Electron transport</keyword>
<dbReference type="PIRSF" id="PIRSF000077">
    <property type="entry name" value="Thioredoxin"/>
    <property type="match status" value="1"/>
</dbReference>
<dbReference type="PROSITE" id="PS51352">
    <property type="entry name" value="THIOREDOXIN_2"/>
    <property type="match status" value="1"/>
</dbReference>
<dbReference type="GO" id="GO:0045454">
    <property type="term" value="P:cell redox homeostasis"/>
    <property type="evidence" value="ECO:0007669"/>
    <property type="project" value="TreeGrafter"/>
</dbReference>
<evidence type="ECO:0000256" key="10">
    <source>
        <dbReference type="PIRSR" id="PIRSR000077-4"/>
    </source>
</evidence>
<organism evidence="12 13">
    <name type="scientific">Thermosyntropha lipolytica DSM 11003</name>
    <dbReference type="NCBI Taxonomy" id="1123382"/>
    <lineage>
        <taxon>Bacteria</taxon>
        <taxon>Bacillati</taxon>
        <taxon>Bacillota</taxon>
        <taxon>Clostridia</taxon>
        <taxon>Eubacteriales</taxon>
        <taxon>Syntrophomonadaceae</taxon>
        <taxon>Thermosyntropha</taxon>
    </lineage>
</organism>
<dbReference type="InterPro" id="IPR005746">
    <property type="entry name" value="Thioredoxin"/>
</dbReference>
<feature type="site" description="Contributes to redox potential value" evidence="9">
    <location>
        <position position="34"/>
    </location>
</feature>
<dbReference type="SUPFAM" id="SSF52833">
    <property type="entry name" value="Thioredoxin-like"/>
    <property type="match status" value="1"/>
</dbReference>
<evidence type="ECO:0000256" key="6">
    <source>
        <dbReference type="ARBA" id="ARBA00023284"/>
    </source>
</evidence>
<dbReference type="RefSeq" id="WP_073090985.1">
    <property type="nucleotide sequence ID" value="NZ_FQWY01000013.1"/>
</dbReference>
<name>A0A1M5MUB9_9FIRM</name>
<evidence type="ECO:0000313" key="12">
    <source>
        <dbReference type="EMBL" id="SHG80944.1"/>
    </source>
</evidence>
<feature type="active site" description="Nucleophile" evidence="9">
    <location>
        <position position="32"/>
    </location>
</feature>
<evidence type="ECO:0000256" key="1">
    <source>
        <dbReference type="ARBA" id="ARBA00008987"/>
    </source>
</evidence>
<dbReference type="FunFam" id="3.40.30.10:FF:000001">
    <property type="entry name" value="Thioredoxin"/>
    <property type="match status" value="1"/>
</dbReference>
<feature type="site" description="Deprotonates C-terminal active site Cys" evidence="9">
    <location>
        <position position="26"/>
    </location>
</feature>
<gene>
    <name evidence="12" type="ORF">SAMN02745221_01023</name>
</gene>
<evidence type="ECO:0000256" key="8">
    <source>
        <dbReference type="PIRNR" id="PIRNR000077"/>
    </source>
</evidence>
<keyword evidence="3" id="KW-0813">Transport</keyword>
<dbReference type="GO" id="GO:0005829">
    <property type="term" value="C:cytosol"/>
    <property type="evidence" value="ECO:0007669"/>
    <property type="project" value="TreeGrafter"/>
</dbReference>
<dbReference type="InterPro" id="IPR013766">
    <property type="entry name" value="Thioredoxin_domain"/>
</dbReference>
<dbReference type="CDD" id="cd02947">
    <property type="entry name" value="TRX_family"/>
    <property type="match status" value="1"/>
</dbReference>
<dbReference type="Proteomes" id="UP000242329">
    <property type="component" value="Unassembled WGS sequence"/>
</dbReference>
<accession>A0A1M5MUB9</accession>
<dbReference type="GO" id="GO:0015035">
    <property type="term" value="F:protein-disulfide reductase activity"/>
    <property type="evidence" value="ECO:0007669"/>
    <property type="project" value="UniProtKB-UniRule"/>
</dbReference>
<evidence type="ECO:0000313" key="13">
    <source>
        <dbReference type="Proteomes" id="UP000242329"/>
    </source>
</evidence>
<keyword evidence="5 10" id="KW-1015">Disulfide bond</keyword>
<dbReference type="PANTHER" id="PTHR45663">
    <property type="entry name" value="GEO12009P1"/>
    <property type="match status" value="1"/>
</dbReference>
<feature type="disulfide bond" description="Redox-active" evidence="10">
    <location>
        <begin position="32"/>
        <end position="35"/>
    </location>
</feature>
<feature type="domain" description="Thioredoxin" evidence="11">
    <location>
        <begin position="1"/>
        <end position="108"/>
    </location>
</feature>
<dbReference type="Gene3D" id="3.40.30.10">
    <property type="entry name" value="Glutaredoxin"/>
    <property type="match status" value="1"/>
</dbReference>
<evidence type="ECO:0000256" key="2">
    <source>
        <dbReference type="ARBA" id="ARBA00020570"/>
    </source>
</evidence>
<feature type="active site" description="Nucleophile" evidence="9">
    <location>
        <position position="35"/>
    </location>
</feature>
<keyword evidence="6 10" id="KW-0676">Redox-active center</keyword>
<evidence type="ECO:0000259" key="11">
    <source>
        <dbReference type="PROSITE" id="PS51352"/>
    </source>
</evidence>
<dbReference type="AlphaFoldDB" id="A0A1M5MUB9"/>
<comment type="similarity">
    <text evidence="1 8">Belongs to the thioredoxin family.</text>
</comment>
<protein>
    <recommendedName>
        <fullName evidence="2 7">Thioredoxin</fullName>
    </recommendedName>
</protein>
<dbReference type="InterPro" id="IPR017937">
    <property type="entry name" value="Thioredoxin_CS"/>
</dbReference>
<dbReference type="PANTHER" id="PTHR45663:SF11">
    <property type="entry name" value="GEO12009P1"/>
    <property type="match status" value="1"/>
</dbReference>
<evidence type="ECO:0000256" key="9">
    <source>
        <dbReference type="PIRSR" id="PIRSR000077-1"/>
    </source>
</evidence>
<evidence type="ECO:0000256" key="7">
    <source>
        <dbReference type="NCBIfam" id="TIGR01068"/>
    </source>
</evidence>
<dbReference type="EMBL" id="FQWY01000013">
    <property type="protein sequence ID" value="SHG80944.1"/>
    <property type="molecule type" value="Genomic_DNA"/>
</dbReference>
<dbReference type="PRINTS" id="PR00421">
    <property type="entry name" value="THIOREDOXIN"/>
</dbReference>
<dbReference type="Pfam" id="PF00085">
    <property type="entry name" value="Thioredoxin"/>
    <property type="match status" value="1"/>
</dbReference>
<feature type="site" description="Contributes to redox potential value" evidence="9">
    <location>
        <position position="33"/>
    </location>
</feature>
<evidence type="ECO:0000256" key="3">
    <source>
        <dbReference type="ARBA" id="ARBA00022448"/>
    </source>
</evidence>
<dbReference type="InterPro" id="IPR036249">
    <property type="entry name" value="Thioredoxin-like_sf"/>
</dbReference>
<proteinExistence type="inferred from homology"/>